<dbReference type="OrthoDB" id="10001926at2759"/>
<sequence length="107" mass="11743">MERCPGTDPSDTTATKPRPPNTHDSGGFVPFPGAAWFKTKPNSPIIDAMGKRLVEEGCKAYKVGPGPQWTGADQDSYKLWQQKLRFKGANADGWPGQVSWDKLKVPN</sequence>
<reference evidence="2" key="1">
    <citation type="submission" date="2022-11" db="EMBL/GenBank/DDBJ databases">
        <authorList>
            <person name="Petersen C."/>
        </authorList>
    </citation>
    <scope>NUCLEOTIDE SEQUENCE</scope>
    <source>
        <strain evidence="2">IBT 30761</strain>
    </source>
</reference>
<comment type="caution">
    <text evidence="2">The sequence shown here is derived from an EMBL/GenBank/DDBJ whole genome shotgun (WGS) entry which is preliminary data.</text>
</comment>
<evidence type="ECO:0000256" key="1">
    <source>
        <dbReference type="SAM" id="MobiDB-lite"/>
    </source>
</evidence>
<dbReference type="EMBL" id="JAPQKI010000006">
    <property type="protein sequence ID" value="KAJ5094933.1"/>
    <property type="molecule type" value="Genomic_DNA"/>
</dbReference>
<dbReference type="InterPro" id="IPR047763">
    <property type="entry name" value="PG_bind_dom_phiBT1-type"/>
</dbReference>
<keyword evidence="4" id="KW-1185">Reference proteome</keyword>
<dbReference type="NCBIfam" id="NF038080">
    <property type="entry name" value="PG_bind_siph"/>
    <property type="match status" value="1"/>
</dbReference>
<evidence type="ECO:0000313" key="4">
    <source>
        <dbReference type="Proteomes" id="UP001149074"/>
    </source>
</evidence>
<name>A0A9W9K6T4_9EURO</name>
<protein>
    <submittedName>
        <fullName evidence="2">Uncharacterized protein</fullName>
    </submittedName>
</protein>
<evidence type="ECO:0000313" key="2">
    <source>
        <dbReference type="EMBL" id="KAJ5094890.1"/>
    </source>
</evidence>
<organism evidence="2 4">
    <name type="scientific">Penicillium argentinense</name>
    <dbReference type="NCBI Taxonomy" id="1131581"/>
    <lineage>
        <taxon>Eukaryota</taxon>
        <taxon>Fungi</taxon>
        <taxon>Dikarya</taxon>
        <taxon>Ascomycota</taxon>
        <taxon>Pezizomycotina</taxon>
        <taxon>Eurotiomycetes</taxon>
        <taxon>Eurotiomycetidae</taxon>
        <taxon>Eurotiales</taxon>
        <taxon>Aspergillaceae</taxon>
        <taxon>Penicillium</taxon>
    </lineage>
</organism>
<dbReference type="AlphaFoldDB" id="A0A9W9K6T4"/>
<proteinExistence type="predicted"/>
<accession>A0A9W9K6T4</accession>
<dbReference type="GeneID" id="81358653"/>
<dbReference type="Proteomes" id="UP001149074">
    <property type="component" value="Unassembled WGS sequence"/>
</dbReference>
<reference evidence="2" key="2">
    <citation type="journal article" date="2023" name="IMA Fungus">
        <title>Comparative genomic study of the Penicillium genus elucidates a diverse pangenome and 15 lateral gene transfer events.</title>
        <authorList>
            <person name="Petersen C."/>
            <person name="Sorensen T."/>
            <person name="Nielsen M.R."/>
            <person name="Sondergaard T.E."/>
            <person name="Sorensen J.L."/>
            <person name="Fitzpatrick D.A."/>
            <person name="Frisvad J.C."/>
            <person name="Nielsen K.L."/>
        </authorList>
    </citation>
    <scope>NUCLEOTIDE SEQUENCE</scope>
    <source>
        <strain evidence="2">IBT 30761</strain>
    </source>
</reference>
<evidence type="ECO:0000313" key="3">
    <source>
        <dbReference type="EMBL" id="KAJ5094933.1"/>
    </source>
</evidence>
<dbReference type="EMBL" id="JAPQKI010000006">
    <property type="protein sequence ID" value="KAJ5094890.1"/>
    <property type="molecule type" value="Genomic_DNA"/>
</dbReference>
<feature type="region of interest" description="Disordered" evidence="1">
    <location>
        <begin position="1"/>
        <end position="29"/>
    </location>
</feature>
<dbReference type="RefSeq" id="XP_056473040.1">
    <property type="nucleotide sequence ID" value="XM_056619674.1"/>
</dbReference>
<gene>
    <name evidence="2" type="ORF">N7532_007181</name>
    <name evidence="3" type="ORF">N7532_007224</name>
</gene>